<keyword evidence="2" id="KW-1185">Reference proteome</keyword>
<evidence type="ECO:0000313" key="1">
    <source>
        <dbReference type="EMBL" id="MER6908443.1"/>
    </source>
</evidence>
<dbReference type="InterPro" id="IPR036271">
    <property type="entry name" value="Tet_transcr_reg_TetR-rel_C_sf"/>
</dbReference>
<protein>
    <recommendedName>
        <fullName evidence="3">TetR family transcriptional regulator</fullName>
    </recommendedName>
</protein>
<sequence length="122" mass="13523">MIELSLVIADLMEKETTVRAAIRLSRESHTPSHWSDCWVPEVRRLLSEAHRGGQLSEDTPVEDLTVLVQYLVDGTEAYLRARRDTEQGYGSAAAQLERLWALVLTGVQDAGALGRNPPPARS</sequence>
<dbReference type="RefSeq" id="WP_350815253.1">
    <property type="nucleotide sequence ID" value="NZ_JBEPCV010000045.1"/>
</dbReference>
<comment type="caution">
    <text evidence="1">The sequence shown here is derived from an EMBL/GenBank/DDBJ whole genome shotgun (WGS) entry which is preliminary data.</text>
</comment>
<proteinExistence type="predicted"/>
<reference evidence="1 2" key="1">
    <citation type="submission" date="2024-06" db="EMBL/GenBank/DDBJ databases">
        <title>The Natural Products Discovery Center: Release of the First 8490 Sequenced Strains for Exploring Actinobacteria Biosynthetic Diversity.</title>
        <authorList>
            <person name="Kalkreuter E."/>
            <person name="Kautsar S.A."/>
            <person name="Yang D."/>
            <person name="Bader C.D."/>
            <person name="Teijaro C.N."/>
            <person name="Fluegel L."/>
            <person name="Davis C.M."/>
            <person name="Simpson J.R."/>
            <person name="Lauterbach L."/>
            <person name="Steele A.D."/>
            <person name="Gui C."/>
            <person name="Meng S."/>
            <person name="Li G."/>
            <person name="Viehrig K."/>
            <person name="Ye F."/>
            <person name="Su P."/>
            <person name="Kiefer A.F."/>
            <person name="Nichols A."/>
            <person name="Cepeda A.J."/>
            <person name="Yan W."/>
            <person name="Fan B."/>
            <person name="Jiang Y."/>
            <person name="Adhikari A."/>
            <person name="Zheng C.-J."/>
            <person name="Schuster L."/>
            <person name="Cowan T.M."/>
            <person name="Smanski M.J."/>
            <person name="Chevrette M.G."/>
            <person name="De Carvalho L.P.S."/>
            <person name="Shen B."/>
        </authorList>
    </citation>
    <scope>NUCLEOTIDE SEQUENCE [LARGE SCALE GENOMIC DNA]</scope>
    <source>
        <strain evidence="1 2">NPDC000632</strain>
    </source>
</reference>
<evidence type="ECO:0008006" key="3">
    <source>
        <dbReference type="Google" id="ProtNLM"/>
    </source>
</evidence>
<name>A0ABV1VPN0_9ACTN</name>
<evidence type="ECO:0000313" key="2">
    <source>
        <dbReference type="Proteomes" id="UP001490330"/>
    </source>
</evidence>
<dbReference type="Proteomes" id="UP001490330">
    <property type="component" value="Unassembled WGS sequence"/>
</dbReference>
<dbReference type="SUPFAM" id="SSF48498">
    <property type="entry name" value="Tetracyclin repressor-like, C-terminal domain"/>
    <property type="match status" value="1"/>
</dbReference>
<accession>A0ABV1VPN0</accession>
<dbReference type="EMBL" id="JBEPCV010000045">
    <property type="protein sequence ID" value="MER6908443.1"/>
    <property type="molecule type" value="Genomic_DNA"/>
</dbReference>
<gene>
    <name evidence="1" type="ORF">ABT322_32855</name>
</gene>
<organism evidence="1 2">
    <name type="scientific">Streptomyces flaveolus</name>
    <dbReference type="NCBI Taxonomy" id="67297"/>
    <lineage>
        <taxon>Bacteria</taxon>
        <taxon>Bacillati</taxon>
        <taxon>Actinomycetota</taxon>
        <taxon>Actinomycetes</taxon>
        <taxon>Kitasatosporales</taxon>
        <taxon>Streptomycetaceae</taxon>
        <taxon>Streptomyces</taxon>
    </lineage>
</organism>
<dbReference type="Gene3D" id="1.10.357.10">
    <property type="entry name" value="Tetracycline Repressor, domain 2"/>
    <property type="match status" value="1"/>
</dbReference>